<dbReference type="Proteomes" id="UP000253099">
    <property type="component" value="Unassembled WGS sequence"/>
</dbReference>
<dbReference type="EMBL" id="NIZT01000003">
    <property type="protein sequence ID" value="RBQ24456.1"/>
    <property type="molecule type" value="Genomic_DNA"/>
</dbReference>
<evidence type="ECO:0000313" key="1">
    <source>
        <dbReference type="EMBL" id="RBQ24456.1"/>
    </source>
</evidence>
<proteinExistence type="predicted"/>
<keyword evidence="2" id="KW-1185">Reference proteome</keyword>
<name>A0A366MDW7_9EURY</name>
<gene>
    <name evidence="1" type="ORF">ALNOE001_01030</name>
</gene>
<reference evidence="1 2" key="1">
    <citation type="submission" date="2018-06" db="EMBL/GenBank/DDBJ databases">
        <title>Genomic insight into two independent archaeal endosymbiosis events.</title>
        <authorList>
            <person name="Lind A.E."/>
            <person name="Lewis W.H."/>
            <person name="Spang A."/>
            <person name="Guy L."/>
            <person name="Embley M.T."/>
            <person name="Ettema T.J.G."/>
        </authorList>
    </citation>
    <scope>NUCLEOTIDE SEQUENCE [LARGE SCALE GENOMIC DNA]</scope>
    <source>
        <strain evidence="1">NOE</strain>
    </source>
</reference>
<dbReference type="AlphaFoldDB" id="A0A366MDW7"/>
<protein>
    <submittedName>
        <fullName evidence="1">Uncharacterized protein</fullName>
    </submittedName>
</protein>
<evidence type="ECO:0000313" key="2">
    <source>
        <dbReference type="Proteomes" id="UP000253099"/>
    </source>
</evidence>
<sequence length="64" mass="7136">MSKIINITILNCIVTNLSTVSNNVAAGQNAQFKYVIGSNNETKVNNMNLPYFTLMLRVNLMMLV</sequence>
<comment type="caution">
    <text evidence="1">The sequence shown here is derived from an EMBL/GenBank/DDBJ whole genome shotgun (WGS) entry which is preliminary data.</text>
</comment>
<organism evidence="1 2">
    <name type="scientific">Candidatus Methanobinarius endosymbioticus</name>
    <dbReference type="NCBI Taxonomy" id="2006182"/>
    <lineage>
        <taxon>Archaea</taxon>
        <taxon>Methanobacteriati</taxon>
        <taxon>Methanobacteriota</taxon>
        <taxon>Methanomada group</taxon>
        <taxon>Methanobacteria</taxon>
        <taxon>Methanobacteriales</taxon>
        <taxon>Methanobacteriaceae</taxon>
        <taxon>Candidatus Methanobinarius</taxon>
    </lineage>
</organism>
<accession>A0A366MDW7</accession>